<dbReference type="Pfam" id="PF13545">
    <property type="entry name" value="HTH_Crp_2"/>
    <property type="match status" value="1"/>
</dbReference>
<evidence type="ECO:0000256" key="3">
    <source>
        <dbReference type="ARBA" id="ARBA00023163"/>
    </source>
</evidence>
<evidence type="ECO:0000256" key="2">
    <source>
        <dbReference type="ARBA" id="ARBA00023125"/>
    </source>
</evidence>
<keyword evidence="3" id="KW-0804">Transcription</keyword>
<evidence type="ECO:0000256" key="1">
    <source>
        <dbReference type="ARBA" id="ARBA00023015"/>
    </source>
</evidence>
<keyword evidence="5" id="KW-0808">Transferase</keyword>
<dbReference type="InterPro" id="IPR036390">
    <property type="entry name" value="WH_DNA-bd_sf"/>
</dbReference>
<dbReference type="Gene3D" id="1.10.10.10">
    <property type="entry name" value="Winged helix-like DNA-binding domain superfamily/Winged helix DNA-binding domain"/>
    <property type="match status" value="1"/>
</dbReference>
<dbReference type="InterPro" id="IPR000595">
    <property type="entry name" value="cNMP-bd_dom"/>
</dbReference>
<dbReference type="AlphaFoldDB" id="A0A1H0KID4"/>
<name>A0A1H0KID4_9HYPH</name>
<dbReference type="InterPro" id="IPR018490">
    <property type="entry name" value="cNMP-bd_dom_sf"/>
</dbReference>
<evidence type="ECO:0000313" key="6">
    <source>
        <dbReference type="Proteomes" id="UP000198704"/>
    </source>
</evidence>
<protein>
    <submittedName>
        <fullName evidence="5">cAMP-binding domain of CRP or a regulatory subunit of cAMP-dependent protein kinases</fullName>
    </submittedName>
</protein>
<sequence length="242" mass="27006">MAPSGNPLGIVARRLARAVSFTAVDQGAIERLPVVTRILEASRDIIYEDNSSAHCCVILDGWTCCYQLLANGRRQILSFHVPGDLPDLQSLYLPSPDFGMATVTRASVAFVPHTHLRRLAQQSPAMAQAFWREVVVTAATHRAWITSLGRRDARQKVAHLFCELYLRLEAASLAGDHIMPMPLRQNDLADALGLTSVHMNRVLRNMRTEGLFDLRSRRLKIRDWAALASAAEFNPQYLHLGN</sequence>
<dbReference type="Proteomes" id="UP000198704">
    <property type="component" value="Unassembled WGS sequence"/>
</dbReference>
<dbReference type="OrthoDB" id="7584044at2"/>
<keyword evidence="6" id="KW-1185">Reference proteome</keyword>
<keyword evidence="1" id="KW-0805">Transcription regulation</keyword>
<feature type="domain" description="HTH crp-type" evidence="4">
    <location>
        <begin position="151"/>
        <end position="225"/>
    </location>
</feature>
<dbReference type="InterPro" id="IPR036388">
    <property type="entry name" value="WH-like_DNA-bd_sf"/>
</dbReference>
<dbReference type="InterPro" id="IPR012318">
    <property type="entry name" value="HTH_CRP"/>
</dbReference>
<dbReference type="PROSITE" id="PS51063">
    <property type="entry name" value="HTH_CRP_2"/>
    <property type="match status" value="1"/>
</dbReference>
<proteinExistence type="predicted"/>
<dbReference type="GO" id="GO:0016301">
    <property type="term" value="F:kinase activity"/>
    <property type="evidence" value="ECO:0007669"/>
    <property type="project" value="UniProtKB-KW"/>
</dbReference>
<keyword evidence="5" id="KW-0418">Kinase</keyword>
<dbReference type="Pfam" id="PF00027">
    <property type="entry name" value="cNMP_binding"/>
    <property type="match status" value="1"/>
</dbReference>
<dbReference type="EMBL" id="FNHS01000027">
    <property type="protein sequence ID" value="SDO55583.1"/>
    <property type="molecule type" value="Genomic_DNA"/>
</dbReference>
<evidence type="ECO:0000313" key="5">
    <source>
        <dbReference type="EMBL" id="SDO55583.1"/>
    </source>
</evidence>
<dbReference type="InterPro" id="IPR014710">
    <property type="entry name" value="RmlC-like_jellyroll"/>
</dbReference>
<accession>A0A1H0KID4</accession>
<reference evidence="6" key="1">
    <citation type="submission" date="2016-10" db="EMBL/GenBank/DDBJ databases">
        <authorList>
            <person name="Varghese N."/>
            <person name="Submissions S."/>
        </authorList>
    </citation>
    <scope>NUCLEOTIDE SEQUENCE [LARGE SCALE GENOMIC DNA]</scope>
    <source>
        <strain evidence="6">BL47</strain>
    </source>
</reference>
<dbReference type="CDD" id="cd00038">
    <property type="entry name" value="CAP_ED"/>
    <property type="match status" value="1"/>
</dbReference>
<dbReference type="GO" id="GO:0003677">
    <property type="term" value="F:DNA binding"/>
    <property type="evidence" value="ECO:0007669"/>
    <property type="project" value="UniProtKB-KW"/>
</dbReference>
<evidence type="ECO:0000259" key="4">
    <source>
        <dbReference type="PROSITE" id="PS51063"/>
    </source>
</evidence>
<gene>
    <name evidence="5" type="ORF">SAMN05216360_12724</name>
</gene>
<organism evidence="5 6">
    <name type="scientific">Methylobacterium phyllostachyos</name>
    <dbReference type="NCBI Taxonomy" id="582672"/>
    <lineage>
        <taxon>Bacteria</taxon>
        <taxon>Pseudomonadati</taxon>
        <taxon>Pseudomonadota</taxon>
        <taxon>Alphaproteobacteria</taxon>
        <taxon>Hyphomicrobiales</taxon>
        <taxon>Methylobacteriaceae</taxon>
        <taxon>Methylobacterium</taxon>
    </lineage>
</organism>
<dbReference type="STRING" id="582672.SAMN05216360_12724"/>
<dbReference type="Gene3D" id="2.60.120.10">
    <property type="entry name" value="Jelly Rolls"/>
    <property type="match status" value="1"/>
</dbReference>
<keyword evidence="2" id="KW-0238">DNA-binding</keyword>
<dbReference type="SUPFAM" id="SSF51206">
    <property type="entry name" value="cAMP-binding domain-like"/>
    <property type="match status" value="1"/>
</dbReference>
<dbReference type="GO" id="GO:0006355">
    <property type="term" value="P:regulation of DNA-templated transcription"/>
    <property type="evidence" value="ECO:0007669"/>
    <property type="project" value="InterPro"/>
</dbReference>
<dbReference type="SUPFAM" id="SSF46785">
    <property type="entry name" value="Winged helix' DNA-binding domain"/>
    <property type="match status" value="1"/>
</dbReference>